<evidence type="ECO:0000313" key="8">
    <source>
        <dbReference type="Proteomes" id="UP000824112"/>
    </source>
</evidence>
<dbReference type="EMBL" id="DVNA01000140">
    <property type="protein sequence ID" value="HIU55394.1"/>
    <property type="molecule type" value="Genomic_DNA"/>
</dbReference>
<evidence type="ECO:0000256" key="2">
    <source>
        <dbReference type="ARBA" id="ARBA00022630"/>
    </source>
</evidence>
<dbReference type="GO" id="GO:0016491">
    <property type="term" value="F:oxidoreductase activity"/>
    <property type="evidence" value="ECO:0007669"/>
    <property type="project" value="UniProtKB-UniRule"/>
</dbReference>
<evidence type="ECO:0000256" key="3">
    <source>
        <dbReference type="ARBA" id="ARBA00022643"/>
    </source>
</evidence>
<dbReference type="AlphaFoldDB" id="A0A9D1M860"/>
<name>A0A9D1M860_9BACT</name>
<organism evidence="7 8">
    <name type="scientific">Candidatus Gallibacteroides avistercoris</name>
    <dbReference type="NCBI Taxonomy" id="2840833"/>
    <lineage>
        <taxon>Bacteria</taxon>
        <taxon>Pseudomonadati</taxon>
        <taxon>Bacteroidota</taxon>
        <taxon>Bacteroidia</taxon>
        <taxon>Bacteroidales</taxon>
        <taxon>Bacteroidaceae</taxon>
        <taxon>Bacteroidaceae incertae sedis</taxon>
        <taxon>Candidatus Gallibacteroides</taxon>
    </lineage>
</organism>
<dbReference type="InterPro" id="IPR016446">
    <property type="entry name" value="Flavin_OxRdtase_Frp"/>
</dbReference>
<proteinExistence type="inferred from homology"/>
<keyword evidence="2 5" id="KW-0285">Flavoprotein</keyword>
<evidence type="ECO:0000313" key="7">
    <source>
        <dbReference type="EMBL" id="HIU55394.1"/>
    </source>
</evidence>
<gene>
    <name evidence="7" type="ORF">IAB03_06275</name>
</gene>
<keyword evidence="3 5" id="KW-0288">FMN</keyword>
<dbReference type="PANTHER" id="PTHR43425:SF2">
    <property type="entry name" value="OXYGEN-INSENSITIVE NADPH NITROREDUCTASE"/>
    <property type="match status" value="1"/>
</dbReference>
<keyword evidence="4 5" id="KW-0560">Oxidoreductase</keyword>
<accession>A0A9D1M860</accession>
<evidence type="ECO:0000259" key="6">
    <source>
        <dbReference type="Pfam" id="PF00881"/>
    </source>
</evidence>
<evidence type="ECO:0000256" key="4">
    <source>
        <dbReference type="ARBA" id="ARBA00023002"/>
    </source>
</evidence>
<protein>
    <submittedName>
        <fullName evidence="7">Nitroreductase family protein</fullName>
    </submittedName>
</protein>
<dbReference type="Gene3D" id="3.40.109.10">
    <property type="entry name" value="NADH Oxidase"/>
    <property type="match status" value="1"/>
</dbReference>
<dbReference type="Pfam" id="PF00881">
    <property type="entry name" value="Nitroreductase"/>
    <property type="match status" value="1"/>
</dbReference>
<dbReference type="InterPro" id="IPR000415">
    <property type="entry name" value="Nitroreductase-like"/>
</dbReference>
<comment type="similarity">
    <text evidence="1 5">Belongs to the flavin oxidoreductase frp family.</text>
</comment>
<keyword evidence="5" id="KW-0521">NADP</keyword>
<sequence>MLELLQNRRTIRQYSEKEIPEALLRQLLLTACRASTTGNMQLYSIVVTREDAMKKRLSPAHFNQLSVVSAPIVLTFCADFNRFIKWCELNQATPGYDNFQSFFTAAIDALLVAEQFSVAAESQGLGICYLGTTTYNCDQIIDILQLPKFVVPITTLTVGYPKLLPEQVDRLPYEAVVHDERYHDYTADQISSLYGYKENLSENKQYIEENGKQTLAQVFTDVRYTKENNEHFSKVLLDTIKRQGFQF</sequence>
<dbReference type="InterPro" id="IPR029479">
    <property type="entry name" value="Nitroreductase"/>
</dbReference>
<feature type="domain" description="Nitroreductase" evidence="6">
    <location>
        <begin position="6"/>
        <end position="160"/>
    </location>
</feature>
<evidence type="ECO:0000256" key="1">
    <source>
        <dbReference type="ARBA" id="ARBA00008366"/>
    </source>
</evidence>
<dbReference type="SUPFAM" id="SSF55469">
    <property type="entry name" value="FMN-dependent nitroreductase-like"/>
    <property type="match status" value="1"/>
</dbReference>
<evidence type="ECO:0000256" key="5">
    <source>
        <dbReference type="PIRNR" id="PIRNR005426"/>
    </source>
</evidence>
<dbReference type="PIRSF" id="PIRSF005426">
    <property type="entry name" value="Frp"/>
    <property type="match status" value="1"/>
</dbReference>
<reference evidence="7" key="2">
    <citation type="journal article" date="2021" name="PeerJ">
        <title>Extensive microbial diversity within the chicken gut microbiome revealed by metagenomics and culture.</title>
        <authorList>
            <person name="Gilroy R."/>
            <person name="Ravi A."/>
            <person name="Getino M."/>
            <person name="Pursley I."/>
            <person name="Horton D.L."/>
            <person name="Alikhan N.F."/>
            <person name="Baker D."/>
            <person name="Gharbi K."/>
            <person name="Hall N."/>
            <person name="Watson M."/>
            <person name="Adriaenssens E.M."/>
            <person name="Foster-Nyarko E."/>
            <person name="Jarju S."/>
            <person name="Secka A."/>
            <person name="Antonio M."/>
            <person name="Oren A."/>
            <person name="Chaudhuri R.R."/>
            <person name="La Ragione R."/>
            <person name="Hildebrand F."/>
            <person name="Pallen M.J."/>
        </authorList>
    </citation>
    <scope>NUCLEOTIDE SEQUENCE</scope>
    <source>
        <strain evidence="7">CHK158-818</strain>
    </source>
</reference>
<dbReference type="Proteomes" id="UP000824112">
    <property type="component" value="Unassembled WGS sequence"/>
</dbReference>
<dbReference type="PANTHER" id="PTHR43425">
    <property type="entry name" value="OXYGEN-INSENSITIVE NADPH NITROREDUCTASE"/>
    <property type="match status" value="1"/>
</dbReference>
<comment type="caution">
    <text evidence="7">The sequence shown here is derived from an EMBL/GenBank/DDBJ whole genome shotgun (WGS) entry which is preliminary data.</text>
</comment>
<reference evidence="7" key="1">
    <citation type="submission" date="2020-10" db="EMBL/GenBank/DDBJ databases">
        <authorList>
            <person name="Gilroy R."/>
        </authorList>
    </citation>
    <scope>NUCLEOTIDE SEQUENCE</scope>
    <source>
        <strain evidence="7">CHK158-818</strain>
    </source>
</reference>